<feature type="region of interest" description="Disordered" evidence="1">
    <location>
        <begin position="1"/>
        <end position="23"/>
    </location>
</feature>
<feature type="transmembrane region" description="Helical" evidence="2">
    <location>
        <begin position="803"/>
        <end position="824"/>
    </location>
</feature>
<dbReference type="SMART" id="SM00710">
    <property type="entry name" value="PbH1"/>
    <property type="match status" value="6"/>
</dbReference>
<sequence length="827" mass="86603">MLVTTQNDSFTEQGARPGGDLPIRMPTHRKLRFTYPCGAHTPPLTGNPPMRRLKITALCSLPLLLLGLNAPAAVASPGDATTIHVSAASGDDSNKGSEQEPLRTLGAALKAADDGDTIELAGGDYREGELVVDKQVTIVSADGADKAVLNGADVVTDWTASGDGTWSTPHDKVRFCDVCTTDPDPARLGAAAHPEQLFVDGVEQTQVLSRDELKPGTFFVDDPQPVTLKQAGNSWGGFNAAPHRGVSYVLGSDPTGHTVEITQHSRALTLSGSSITVDGVAVTKYAPVQRWDYADPEIGTATGAEMVVVHGTGNTYRNATFSHSGMSTALDLSNATNATISGNTFAHNAAGGLGINTSHDITVTGNSWYDNNRGEMALADCGAYCTVGDLKATHSENVTFSFNTFDYAGAPDRSQPGSTGGQPALWLDEGMIGSTIAANYFVNTRTAILAEVSSNTTIASNIVNGAGSAIMIAGSDHTRVWNNTISHARTSIDAYEDGRTNGCNKRAEDGSCQQEESWSIEHGLSWDLTDTTLYNNIFSSETLSGPDDPWRYSPTVQFVGHADDNQGNPIWANQMVTGIDHNVYYRDKSSDVPNTTVLWTGPDKNVNAEKLSDFTTSPLVTTQGKEASGLDLHGTPAQNPLFVHESEQVTEWASSDLRLKDGSPARGSGTDLPADIAGLLGVSAQGPDRGALVNAAWSNGASPEKQAAAPSGDEQARDGDTTSDEQPSARETEKGSTDGSSEGPSADDPSPSLHDLSTPATPGAGQGPSQTPGSTSPAAAPSPRDDASSPSPAPQSAQQEASLAGWATALSPFGTSLLLLFLWLKRL</sequence>
<feature type="compositionally biased region" description="Basic and acidic residues" evidence="1">
    <location>
        <begin position="727"/>
        <end position="736"/>
    </location>
</feature>
<keyword evidence="2" id="KW-0812">Transmembrane</keyword>
<proteinExistence type="predicted"/>
<gene>
    <name evidence="5" type="ORF">D7U36_11780</name>
</gene>
<evidence type="ECO:0000259" key="3">
    <source>
        <dbReference type="Pfam" id="PF07602"/>
    </source>
</evidence>
<dbReference type="InterPro" id="IPR011050">
    <property type="entry name" value="Pectin_lyase_fold/virulence"/>
</dbReference>
<feature type="compositionally biased region" description="Low complexity" evidence="1">
    <location>
        <begin position="767"/>
        <end position="800"/>
    </location>
</feature>
<keyword evidence="2" id="KW-1133">Transmembrane helix</keyword>
<evidence type="ECO:0000256" key="1">
    <source>
        <dbReference type="SAM" id="MobiDB-lite"/>
    </source>
</evidence>
<dbReference type="InterPro" id="IPR039448">
    <property type="entry name" value="Beta_helix"/>
</dbReference>
<dbReference type="InterPro" id="IPR011459">
    <property type="entry name" value="DUF1565"/>
</dbReference>
<feature type="domain" description="Right handed beta helix" evidence="4">
    <location>
        <begin position="307"/>
        <end position="485"/>
    </location>
</feature>
<evidence type="ECO:0000256" key="2">
    <source>
        <dbReference type="SAM" id="Phobius"/>
    </source>
</evidence>
<accession>A0A8B3FPJ9</accession>
<organism evidence="5 6">
    <name type="scientific">Propionibacterium australiense</name>
    <dbReference type="NCBI Taxonomy" id="119981"/>
    <lineage>
        <taxon>Bacteria</taxon>
        <taxon>Bacillati</taxon>
        <taxon>Actinomycetota</taxon>
        <taxon>Actinomycetes</taxon>
        <taxon>Propionibacteriales</taxon>
        <taxon>Propionibacteriaceae</taxon>
        <taxon>Propionibacterium</taxon>
    </lineage>
</organism>
<reference evidence="5 6" key="1">
    <citation type="submission" date="2018-10" db="EMBL/GenBank/DDBJ databases">
        <title>Propionibacterium australiense Genome Sequencing and Assembly.</title>
        <authorList>
            <person name="Bernier A.-M."/>
            <person name="Bernard K."/>
        </authorList>
    </citation>
    <scope>NUCLEOTIDE SEQUENCE [LARGE SCALE GENOMIC DNA]</scope>
    <source>
        <strain evidence="5 6">NML98A078</strain>
    </source>
</reference>
<dbReference type="AlphaFoldDB" id="A0A8B3FPJ9"/>
<feature type="domain" description="DUF1565" evidence="3">
    <location>
        <begin position="89"/>
        <end position="127"/>
    </location>
</feature>
<feature type="compositionally biased region" description="Polar residues" evidence="1">
    <location>
        <begin position="1"/>
        <end position="12"/>
    </location>
</feature>
<dbReference type="InterPro" id="IPR006626">
    <property type="entry name" value="PbH1"/>
</dbReference>
<comment type="caution">
    <text evidence="5">The sequence shown here is derived from an EMBL/GenBank/DDBJ whole genome shotgun (WGS) entry which is preliminary data.</text>
</comment>
<dbReference type="SUPFAM" id="SSF51126">
    <property type="entry name" value="Pectin lyase-like"/>
    <property type="match status" value="1"/>
</dbReference>
<name>A0A8B3FPJ9_9ACTN</name>
<dbReference type="OrthoDB" id="9807425at2"/>
<evidence type="ECO:0000313" key="5">
    <source>
        <dbReference type="EMBL" id="RLP07050.1"/>
    </source>
</evidence>
<dbReference type="EMBL" id="RCIW01000020">
    <property type="protein sequence ID" value="RLP07050.1"/>
    <property type="molecule type" value="Genomic_DNA"/>
</dbReference>
<evidence type="ECO:0000313" key="6">
    <source>
        <dbReference type="Proteomes" id="UP000279336"/>
    </source>
</evidence>
<dbReference type="Proteomes" id="UP000279336">
    <property type="component" value="Unassembled WGS sequence"/>
</dbReference>
<dbReference type="InterPro" id="IPR012334">
    <property type="entry name" value="Pectin_lyas_fold"/>
</dbReference>
<protein>
    <submittedName>
        <fullName evidence="5">DUF1565 domain-containing protein</fullName>
    </submittedName>
</protein>
<dbReference type="Pfam" id="PF07602">
    <property type="entry name" value="DUF1565"/>
    <property type="match status" value="1"/>
</dbReference>
<feature type="region of interest" description="Disordered" evidence="1">
    <location>
        <begin position="700"/>
        <end position="800"/>
    </location>
</feature>
<dbReference type="Gene3D" id="2.160.20.10">
    <property type="entry name" value="Single-stranded right-handed beta-helix, Pectin lyase-like"/>
    <property type="match status" value="2"/>
</dbReference>
<dbReference type="Pfam" id="PF13229">
    <property type="entry name" value="Beta_helix"/>
    <property type="match status" value="1"/>
</dbReference>
<evidence type="ECO:0000259" key="4">
    <source>
        <dbReference type="Pfam" id="PF13229"/>
    </source>
</evidence>
<keyword evidence="2" id="KW-0472">Membrane</keyword>